<dbReference type="RefSeq" id="WP_061948282.1">
    <property type="nucleotide sequence ID" value="NZ_LTAO01000012.1"/>
</dbReference>
<feature type="domain" description="CAAX prenyl protease 2/Lysostaphin resistance protein A-like" evidence="2">
    <location>
        <begin position="117"/>
        <end position="222"/>
    </location>
</feature>
<feature type="transmembrane region" description="Helical" evidence="1">
    <location>
        <begin position="209"/>
        <end position="225"/>
    </location>
</feature>
<dbReference type="OrthoDB" id="9777755at2"/>
<feature type="transmembrane region" description="Helical" evidence="1">
    <location>
        <begin position="34"/>
        <end position="55"/>
    </location>
</feature>
<feature type="transmembrane region" description="Helical" evidence="1">
    <location>
        <begin position="9"/>
        <end position="28"/>
    </location>
</feature>
<dbReference type="Proteomes" id="UP000075806">
    <property type="component" value="Unassembled WGS sequence"/>
</dbReference>
<dbReference type="STRING" id="519424.AZF04_03880"/>
<evidence type="ECO:0000313" key="3">
    <source>
        <dbReference type="EMBL" id="KYG31925.1"/>
    </source>
</evidence>
<organism evidence="3 4">
    <name type="scientific">Alkalihalobacillus trypoxylicola</name>
    <dbReference type="NCBI Taxonomy" id="519424"/>
    <lineage>
        <taxon>Bacteria</taxon>
        <taxon>Bacillati</taxon>
        <taxon>Bacillota</taxon>
        <taxon>Bacilli</taxon>
        <taxon>Bacillales</taxon>
        <taxon>Bacillaceae</taxon>
        <taxon>Alkalihalobacillus</taxon>
    </lineage>
</organism>
<evidence type="ECO:0000313" key="4">
    <source>
        <dbReference type="Proteomes" id="UP000075806"/>
    </source>
</evidence>
<reference evidence="3" key="1">
    <citation type="submission" date="2016-02" db="EMBL/GenBank/DDBJ databases">
        <title>Genome sequence of Bacillus trypoxylicola KCTC 13244(T).</title>
        <authorList>
            <person name="Jeong H."/>
            <person name="Park S.-H."/>
            <person name="Choi S.-K."/>
        </authorList>
    </citation>
    <scope>NUCLEOTIDE SEQUENCE [LARGE SCALE GENOMIC DNA]</scope>
    <source>
        <strain evidence="3">KCTC 13244</strain>
    </source>
</reference>
<feature type="transmembrane region" description="Helical" evidence="1">
    <location>
        <begin position="231"/>
        <end position="251"/>
    </location>
</feature>
<keyword evidence="1" id="KW-0472">Membrane</keyword>
<dbReference type="Pfam" id="PF02517">
    <property type="entry name" value="Rce1-like"/>
    <property type="match status" value="1"/>
</dbReference>
<keyword evidence="1" id="KW-0812">Transmembrane</keyword>
<gene>
    <name evidence="3" type="ORF">AZF04_03880</name>
</gene>
<dbReference type="EMBL" id="LTAO01000012">
    <property type="protein sequence ID" value="KYG31925.1"/>
    <property type="molecule type" value="Genomic_DNA"/>
</dbReference>
<feature type="transmembrane region" description="Helical" evidence="1">
    <location>
        <begin position="115"/>
        <end position="131"/>
    </location>
</feature>
<evidence type="ECO:0000256" key="1">
    <source>
        <dbReference type="SAM" id="Phobius"/>
    </source>
</evidence>
<accession>A0A162E709</accession>
<comment type="caution">
    <text evidence="3">The sequence shown here is derived from an EMBL/GenBank/DDBJ whole genome shotgun (WGS) entry which is preliminary data.</text>
</comment>
<feature type="transmembrane region" description="Helical" evidence="1">
    <location>
        <begin position="184"/>
        <end position="202"/>
    </location>
</feature>
<dbReference type="InterPro" id="IPR003675">
    <property type="entry name" value="Rce1/LyrA-like_dom"/>
</dbReference>
<dbReference type="GO" id="GO:0080120">
    <property type="term" value="P:CAAX-box protein maturation"/>
    <property type="evidence" value="ECO:0007669"/>
    <property type="project" value="UniProtKB-ARBA"/>
</dbReference>
<dbReference type="PANTHER" id="PTHR35797:SF1">
    <property type="entry name" value="PROTEASE"/>
    <property type="match status" value="1"/>
</dbReference>
<name>A0A162E709_9BACI</name>
<proteinExistence type="predicted"/>
<evidence type="ECO:0000259" key="2">
    <source>
        <dbReference type="Pfam" id="PF02517"/>
    </source>
</evidence>
<dbReference type="PANTHER" id="PTHR35797">
    <property type="entry name" value="PROTEASE-RELATED"/>
    <property type="match status" value="1"/>
</dbReference>
<protein>
    <recommendedName>
        <fullName evidence="2">CAAX prenyl protease 2/Lysostaphin resistance protein A-like domain-containing protein</fullName>
    </recommendedName>
</protein>
<dbReference type="AlphaFoldDB" id="A0A162E709"/>
<feature type="transmembrane region" description="Helical" evidence="1">
    <location>
        <begin position="151"/>
        <end position="172"/>
    </location>
</feature>
<dbReference type="InterPro" id="IPR042150">
    <property type="entry name" value="MmRce1-like"/>
</dbReference>
<keyword evidence="4" id="KW-1185">Reference proteome</keyword>
<keyword evidence="1" id="KW-1133">Transmembrane helix</keyword>
<feature type="transmembrane region" description="Helical" evidence="1">
    <location>
        <begin position="76"/>
        <end position="103"/>
    </location>
</feature>
<dbReference type="GO" id="GO:0004175">
    <property type="term" value="F:endopeptidase activity"/>
    <property type="evidence" value="ECO:0007669"/>
    <property type="project" value="UniProtKB-ARBA"/>
</dbReference>
<sequence>MRPLLKKYIFWTYVLFFVFIILIGFTMLLLKNQFISELLIVLSAWTSTIVFLCLFQKWYPHCNRKDFIKSLFQQKINMMLIIWIILLQCTLFIITIATIKMIWNVPIFELIETSWTTLLIMFGYNLILGPLGEELGWRGFLFNELRKDFNLVKSAIIVGVAWGFWHAPLWLIASDLTGVQLLQYIIYFLISIISVSIIISVFYSLNHNLLIPILIHQLFNYFMAIQTGYILHILPITSFFYLLLAVLLIIIHHKKCFDKRT</sequence>